<gene>
    <name evidence="1" type="ORF">LMG3441_02165</name>
</gene>
<dbReference type="AlphaFoldDB" id="A0A6S6ZVY3"/>
<organism evidence="1 2">
    <name type="scientific">Achromobacter kerstersii</name>
    <dbReference type="NCBI Taxonomy" id="1353890"/>
    <lineage>
        <taxon>Bacteria</taxon>
        <taxon>Pseudomonadati</taxon>
        <taxon>Pseudomonadota</taxon>
        <taxon>Betaproteobacteria</taxon>
        <taxon>Burkholderiales</taxon>
        <taxon>Alcaligenaceae</taxon>
        <taxon>Achromobacter</taxon>
    </lineage>
</organism>
<dbReference type="Proteomes" id="UP000494269">
    <property type="component" value="Unassembled WGS sequence"/>
</dbReference>
<name>A0A6S6ZVY3_9BURK</name>
<dbReference type="EMBL" id="CADIJQ010000002">
    <property type="protein sequence ID" value="CAB3693610.1"/>
    <property type="molecule type" value="Genomic_DNA"/>
</dbReference>
<evidence type="ECO:0000313" key="2">
    <source>
        <dbReference type="Proteomes" id="UP000494269"/>
    </source>
</evidence>
<sequence>MRNQYRLEHPGGALLARVSEAAKLAAFDPGKLTPEARQSWERMGHGFKAWHDFDQRHPILRRLALLPFIGGWYRNARRRHVLRASGRIVC</sequence>
<proteinExistence type="predicted"/>
<accession>A0A6S6ZVY3</accession>
<reference evidence="1 2" key="1">
    <citation type="submission" date="2020-04" db="EMBL/GenBank/DDBJ databases">
        <authorList>
            <person name="De Canck E."/>
        </authorList>
    </citation>
    <scope>NUCLEOTIDE SEQUENCE [LARGE SCALE GENOMIC DNA]</scope>
    <source>
        <strain evidence="1 2">LMG 3441</strain>
    </source>
</reference>
<keyword evidence="2" id="KW-1185">Reference proteome</keyword>
<protein>
    <submittedName>
        <fullName evidence="1">Uncharacterized protein</fullName>
    </submittedName>
</protein>
<evidence type="ECO:0000313" key="1">
    <source>
        <dbReference type="EMBL" id="CAB3693610.1"/>
    </source>
</evidence>